<dbReference type="RefSeq" id="WP_153470273.1">
    <property type="nucleotide sequence ID" value="NZ_WBOF01000004.1"/>
</dbReference>
<evidence type="ECO:0000313" key="2">
    <source>
        <dbReference type="EMBL" id="MQS17440.1"/>
    </source>
</evidence>
<evidence type="ECO:0000313" key="3">
    <source>
        <dbReference type="Proteomes" id="UP000450000"/>
    </source>
</evidence>
<proteinExistence type="predicted"/>
<comment type="caution">
    <text evidence="2">The sequence shown here is derived from an EMBL/GenBank/DDBJ whole genome shotgun (WGS) entry which is preliminary data.</text>
</comment>
<dbReference type="OrthoDB" id="9835657at2"/>
<keyword evidence="3" id="KW-1185">Reference proteome</keyword>
<gene>
    <name evidence="2" type="ORF">F7Q99_35975</name>
</gene>
<feature type="region of interest" description="Disordered" evidence="1">
    <location>
        <begin position="1"/>
        <end position="23"/>
    </location>
</feature>
<dbReference type="Proteomes" id="UP000450000">
    <property type="component" value="Unassembled WGS sequence"/>
</dbReference>
<accession>A0A6N7L126</accession>
<sequence>MTTSRQHADRGESGTPPRPDQEVQGAAALARLAGELGLAETDVGELVYEMVHRGSSDAYNNGAHPELGDLDAFDAVHDDADEQASAINNRGLEAQVAALVGAFGEQQVERMLRDEAPGHTHPGSVS</sequence>
<evidence type="ECO:0000256" key="1">
    <source>
        <dbReference type="SAM" id="MobiDB-lite"/>
    </source>
</evidence>
<name>A0A6N7L126_9ACTN</name>
<feature type="compositionally biased region" description="Basic and acidic residues" evidence="1">
    <location>
        <begin position="1"/>
        <end position="12"/>
    </location>
</feature>
<dbReference type="AlphaFoldDB" id="A0A6N7L126"/>
<reference evidence="2 3" key="1">
    <citation type="submission" date="2019-09" db="EMBL/GenBank/DDBJ databases">
        <title>Genome Sequences of Streptomyces kaniharaensis ATCC 21070.</title>
        <authorList>
            <person name="Zhu W."/>
            <person name="De Crecy-Lagard V."/>
            <person name="Richards N.G."/>
        </authorList>
    </citation>
    <scope>NUCLEOTIDE SEQUENCE [LARGE SCALE GENOMIC DNA]</scope>
    <source>
        <strain evidence="2 3">SF-557</strain>
    </source>
</reference>
<protein>
    <submittedName>
        <fullName evidence="2">Uncharacterized protein</fullName>
    </submittedName>
</protein>
<organism evidence="2 3">
    <name type="scientific">Streptomyces kaniharaensis</name>
    <dbReference type="NCBI Taxonomy" id="212423"/>
    <lineage>
        <taxon>Bacteria</taxon>
        <taxon>Bacillati</taxon>
        <taxon>Actinomycetota</taxon>
        <taxon>Actinomycetes</taxon>
        <taxon>Kitasatosporales</taxon>
        <taxon>Streptomycetaceae</taxon>
        <taxon>Streptomyces</taxon>
    </lineage>
</organism>
<dbReference type="EMBL" id="WBOF01000004">
    <property type="protein sequence ID" value="MQS17440.1"/>
    <property type="molecule type" value="Genomic_DNA"/>
</dbReference>